<feature type="region of interest" description="Disordered" evidence="1">
    <location>
        <begin position="34"/>
        <end position="69"/>
    </location>
</feature>
<reference evidence="2" key="1">
    <citation type="submission" date="2023-04" db="EMBL/GenBank/DDBJ databases">
        <title>Candida boidinii NBRC 10035.</title>
        <authorList>
            <person name="Ichikawa N."/>
            <person name="Sato H."/>
            <person name="Tonouchi N."/>
        </authorList>
    </citation>
    <scope>NUCLEOTIDE SEQUENCE</scope>
    <source>
        <strain evidence="2">NBRC 10035</strain>
    </source>
</reference>
<dbReference type="AlphaFoldDB" id="A0A9W6TC97"/>
<accession>A0A9W6TC97</accession>
<sequence length="80" mass="9619">MTDLNRSAIKKAMQLKHWKEIRANGDTNTFKRRLKFDSYEDENDNDNDDDEDEDDDDDEDEDGELAMADRIIAERRFKRY</sequence>
<name>A0A9W6TC97_CANBO</name>
<dbReference type="EMBL" id="BSXN01006076">
    <property type="protein sequence ID" value="GME83605.1"/>
    <property type="molecule type" value="Genomic_DNA"/>
</dbReference>
<evidence type="ECO:0000313" key="3">
    <source>
        <dbReference type="Proteomes" id="UP001165120"/>
    </source>
</evidence>
<gene>
    <name evidence="2" type="ORF">Cboi02_000690600</name>
</gene>
<proteinExistence type="predicted"/>
<protein>
    <submittedName>
        <fullName evidence="2">Unnamed protein product</fullName>
    </submittedName>
</protein>
<evidence type="ECO:0000256" key="1">
    <source>
        <dbReference type="SAM" id="MobiDB-lite"/>
    </source>
</evidence>
<evidence type="ECO:0000313" key="2">
    <source>
        <dbReference type="EMBL" id="GME83605.1"/>
    </source>
</evidence>
<dbReference type="Proteomes" id="UP001165120">
    <property type="component" value="Unassembled WGS sequence"/>
</dbReference>
<keyword evidence="3" id="KW-1185">Reference proteome</keyword>
<feature type="compositionally biased region" description="Acidic residues" evidence="1">
    <location>
        <begin position="39"/>
        <end position="64"/>
    </location>
</feature>
<comment type="caution">
    <text evidence="2">The sequence shown here is derived from an EMBL/GenBank/DDBJ whole genome shotgun (WGS) entry which is preliminary data.</text>
</comment>
<organism evidence="2 3">
    <name type="scientific">Candida boidinii</name>
    <name type="common">Yeast</name>
    <dbReference type="NCBI Taxonomy" id="5477"/>
    <lineage>
        <taxon>Eukaryota</taxon>
        <taxon>Fungi</taxon>
        <taxon>Dikarya</taxon>
        <taxon>Ascomycota</taxon>
        <taxon>Saccharomycotina</taxon>
        <taxon>Pichiomycetes</taxon>
        <taxon>Pichiales</taxon>
        <taxon>Pichiaceae</taxon>
        <taxon>Ogataea</taxon>
        <taxon>Ogataea/Candida clade</taxon>
    </lineage>
</organism>